<dbReference type="Pfam" id="PF02470">
    <property type="entry name" value="MlaD"/>
    <property type="match status" value="1"/>
</dbReference>
<accession>A0ABZ0W543</accession>
<feature type="domain" description="Mce/MlaD" evidence="1">
    <location>
        <begin position="36"/>
        <end position="111"/>
    </location>
</feature>
<dbReference type="EMBL" id="CP139960">
    <property type="protein sequence ID" value="WQD38347.1"/>
    <property type="molecule type" value="Genomic_DNA"/>
</dbReference>
<dbReference type="InterPro" id="IPR052336">
    <property type="entry name" value="MlaD_Phospholipid_Transporter"/>
</dbReference>
<dbReference type="PANTHER" id="PTHR33371">
    <property type="entry name" value="INTERMEMBRANE PHOSPHOLIPID TRANSPORT SYSTEM BINDING PROTEIN MLAD-RELATED"/>
    <property type="match status" value="1"/>
</dbReference>
<evidence type="ECO:0000313" key="3">
    <source>
        <dbReference type="Proteomes" id="UP001325680"/>
    </source>
</evidence>
<organism evidence="2 3">
    <name type="scientific">Niabella yanshanensis</name>
    <dbReference type="NCBI Taxonomy" id="577386"/>
    <lineage>
        <taxon>Bacteria</taxon>
        <taxon>Pseudomonadati</taxon>
        <taxon>Bacteroidota</taxon>
        <taxon>Chitinophagia</taxon>
        <taxon>Chitinophagales</taxon>
        <taxon>Chitinophagaceae</taxon>
        <taxon>Niabella</taxon>
    </lineage>
</organism>
<dbReference type="PANTHER" id="PTHR33371:SF4">
    <property type="entry name" value="INTERMEMBRANE PHOSPHOLIPID TRANSPORT SYSTEM BINDING PROTEIN MLAD"/>
    <property type="match status" value="1"/>
</dbReference>
<proteinExistence type="predicted"/>
<evidence type="ECO:0000313" key="2">
    <source>
        <dbReference type="EMBL" id="WQD38347.1"/>
    </source>
</evidence>
<dbReference type="InterPro" id="IPR003399">
    <property type="entry name" value="Mce/MlaD"/>
</dbReference>
<sequence>MKISNEVKVGVLALVSIALLIIGFRFLKAKDIFNRTPKIYAIFKSVGGLEKSNFIKINGLTVGTVYSMEPADENVTAIKVVLSITEDVHIPSNSVAYIEGSLLGSANIVIERGTSTTLIEDGGRIATKEEAGLLGNLSSEAKPLMTKIKTVADSVTLLLSNFNQILNPNTQRDVQNAITNLNYSTASLNALLAGVNKPLAATLDNVSAITGNLKNQNEAIEGILLNANTFTGNLKQLQFQKTVDSLNATISDLHSAINNITNPNGSLGALTNDRQLYNKMNDVLLSAEILLDDLRVHPKRYVNISVFGKKNKAGELTAPAIKDSVPR</sequence>
<dbReference type="RefSeq" id="WP_114791110.1">
    <property type="nucleotide sequence ID" value="NZ_CP139960.1"/>
</dbReference>
<name>A0ABZ0W543_9BACT</name>
<gene>
    <name evidence="2" type="ORF">U0035_21985</name>
</gene>
<reference evidence="2 3" key="1">
    <citation type="submission" date="2023-12" db="EMBL/GenBank/DDBJ databases">
        <title>Genome sequencing and assembly of bacterial species from a model synthetic community.</title>
        <authorList>
            <person name="Hogle S.L."/>
        </authorList>
    </citation>
    <scope>NUCLEOTIDE SEQUENCE [LARGE SCALE GENOMIC DNA]</scope>
    <source>
        <strain evidence="2 3">HAMBI_3031</strain>
    </source>
</reference>
<protein>
    <submittedName>
        <fullName evidence="2">MlaD family protein</fullName>
    </submittedName>
</protein>
<keyword evidence="3" id="KW-1185">Reference proteome</keyword>
<dbReference type="Proteomes" id="UP001325680">
    <property type="component" value="Chromosome"/>
</dbReference>
<evidence type="ECO:0000259" key="1">
    <source>
        <dbReference type="Pfam" id="PF02470"/>
    </source>
</evidence>